<dbReference type="Proteomes" id="UP000071065">
    <property type="component" value="Chromosome"/>
</dbReference>
<sequence length="462" mass="51950">MKAYFSWSPQPGRQTALLTCPIEDILYGGARGGGKTDGFLGKWAMRSEVYGGKCKGLFIRRSMPELDEVIGRSQEIYQPLGATWKAQKSTWIMPNGAMLRLRSLERDADAGKYQGHSYTDVYVDEGGNFPCPKPIDKLNATLRNPHGIPASFNISANPGGAGHEWIKKRYIDPNPLGMSPIFDESTGAQRIYIPSRLQDNPLLMEGDPKYIDRLKKSGEAWLVQAWLAGDWNATPEGGLIKGHWFQRYRTLPSEFLRVIQSWDTAYKPEQINDPSVCTTWGETRQGWYLLDVFRDWLEYPQLKRTAASLYQAWRPQAVLIEDKGSGQSLIQELKQGVEMHSTKVRVPVIPIDPKGLNKVERLVAVSSLFEAGMVYLPEVAPWKVDYEIELTIFPLAPHDDQVDSTSQFLKWAHENQASFDFATSGKKRVGLAAYEDQQNSGSAVDENRGYGSVRGNNDFTGY</sequence>
<dbReference type="Gene3D" id="3.30.420.240">
    <property type="match status" value="1"/>
</dbReference>
<name>A0A142BHL9_9GAMM</name>
<dbReference type="EMBL" id="CP013251">
    <property type="protein sequence ID" value="AMO58245.1"/>
    <property type="molecule type" value="Genomic_DNA"/>
</dbReference>
<dbReference type="AlphaFoldDB" id="A0A142BHL9"/>
<evidence type="ECO:0000259" key="3">
    <source>
        <dbReference type="Pfam" id="PF17289"/>
    </source>
</evidence>
<gene>
    <name evidence="4" type="ORF">EZMO1_4328</name>
</gene>
<dbReference type="NCBIfam" id="TIGR01630">
    <property type="entry name" value="psiM2_ORF9"/>
    <property type="match status" value="1"/>
</dbReference>
<organism evidence="4 5">
    <name type="scientific">Endozoicomonas montiporae CL-33</name>
    <dbReference type="NCBI Taxonomy" id="570277"/>
    <lineage>
        <taxon>Bacteria</taxon>
        <taxon>Pseudomonadati</taxon>
        <taxon>Pseudomonadota</taxon>
        <taxon>Gammaproteobacteria</taxon>
        <taxon>Oceanospirillales</taxon>
        <taxon>Endozoicomonadaceae</taxon>
        <taxon>Endozoicomonas</taxon>
    </lineage>
</organism>
<dbReference type="STRING" id="570277.EZMO1_4328"/>
<feature type="domain" description="Terminase large subunit gp17-like C-terminal" evidence="3">
    <location>
        <begin position="261"/>
        <end position="409"/>
    </location>
</feature>
<dbReference type="Gene3D" id="3.40.50.300">
    <property type="entry name" value="P-loop containing nucleotide triphosphate hydrolases"/>
    <property type="match status" value="1"/>
</dbReference>
<evidence type="ECO:0000256" key="2">
    <source>
        <dbReference type="SAM" id="MobiDB-lite"/>
    </source>
</evidence>
<dbReference type="InterPro" id="IPR006517">
    <property type="entry name" value="Phage_terminase_lsu-like_C"/>
</dbReference>
<evidence type="ECO:0000313" key="4">
    <source>
        <dbReference type="EMBL" id="AMO58245.1"/>
    </source>
</evidence>
<dbReference type="Pfam" id="PF17289">
    <property type="entry name" value="Terminase_6C"/>
    <property type="match status" value="1"/>
</dbReference>
<evidence type="ECO:0000256" key="1">
    <source>
        <dbReference type="ARBA" id="ARBA00022612"/>
    </source>
</evidence>
<reference evidence="4 5" key="1">
    <citation type="journal article" date="2016" name="Front. Microbiol.">
        <title>Genomic Insight into the Host-Endosymbiont Relationship of Endozoicomonas montiporae CL-33(T) with its Coral Host.</title>
        <authorList>
            <person name="Ding J.-Y."/>
            <person name="Shiu J.-H."/>
            <person name="Chen W.-M."/>
            <person name="Chiang Y.-R."/>
            <person name="Tang S.-L."/>
        </authorList>
    </citation>
    <scope>NUCLEOTIDE SEQUENCE [LARGE SCALE GENOMIC DNA]</scope>
    <source>
        <strain evidence="4 5">CL-33</strain>
    </source>
</reference>
<feature type="region of interest" description="Disordered" evidence="2">
    <location>
        <begin position="438"/>
        <end position="462"/>
    </location>
</feature>
<dbReference type="RefSeq" id="WP_201772220.1">
    <property type="nucleotide sequence ID" value="NZ_CP013251.1"/>
</dbReference>
<dbReference type="InterPro" id="IPR035421">
    <property type="entry name" value="Terminase_6C"/>
</dbReference>
<dbReference type="KEGG" id="emp:EZMO1_4328"/>
<accession>A0A142BHL9</accession>
<proteinExistence type="predicted"/>
<dbReference type="InterPro" id="IPR027417">
    <property type="entry name" value="P-loop_NTPase"/>
</dbReference>
<keyword evidence="1" id="KW-1188">Viral release from host cell</keyword>
<dbReference type="PATRIC" id="fig|570277.3.peg.4643"/>
<evidence type="ECO:0000313" key="5">
    <source>
        <dbReference type="Proteomes" id="UP000071065"/>
    </source>
</evidence>
<protein>
    <recommendedName>
        <fullName evidence="3">Terminase large subunit gp17-like C-terminal domain-containing protein</fullName>
    </recommendedName>
</protein>